<gene>
    <name evidence="1" type="ORF">GCK32_009964</name>
</gene>
<dbReference type="AlphaFoldDB" id="A0AAN8IFE0"/>
<accession>A0AAN8IFE0</accession>
<protein>
    <submittedName>
        <fullName evidence="1">Uncharacterized protein</fullName>
    </submittedName>
</protein>
<proteinExistence type="predicted"/>
<keyword evidence="2" id="KW-1185">Reference proteome</keyword>
<evidence type="ECO:0000313" key="2">
    <source>
        <dbReference type="Proteomes" id="UP001331761"/>
    </source>
</evidence>
<sequence>MGNTVLLITEYNHSNQPVNHHHFFKRRTKFLALWLLLSFDIAVMDLCPPEPIGKDVTFLPFRCSQVSPGTYTLRIYFSQNVDSSIQGNVVVYEKSPNLTVSVALSTNINGDGKSGTLLRCRQIGRIKHFKAHRHSER</sequence>
<comment type="caution">
    <text evidence="1">The sequence shown here is derived from an EMBL/GenBank/DDBJ whole genome shotgun (WGS) entry which is preliminary data.</text>
</comment>
<dbReference type="Proteomes" id="UP001331761">
    <property type="component" value="Unassembled WGS sequence"/>
</dbReference>
<reference evidence="1 2" key="1">
    <citation type="submission" date="2019-10" db="EMBL/GenBank/DDBJ databases">
        <title>Assembly and Annotation for the nematode Trichostrongylus colubriformis.</title>
        <authorList>
            <person name="Martin J."/>
        </authorList>
    </citation>
    <scope>NUCLEOTIDE SEQUENCE [LARGE SCALE GENOMIC DNA]</scope>
    <source>
        <strain evidence="1">G859</strain>
        <tissue evidence="1">Whole worm</tissue>
    </source>
</reference>
<evidence type="ECO:0000313" key="1">
    <source>
        <dbReference type="EMBL" id="KAK5967713.1"/>
    </source>
</evidence>
<name>A0AAN8IFE0_TRICO</name>
<organism evidence="1 2">
    <name type="scientific">Trichostrongylus colubriformis</name>
    <name type="common">Black scour worm</name>
    <dbReference type="NCBI Taxonomy" id="6319"/>
    <lineage>
        <taxon>Eukaryota</taxon>
        <taxon>Metazoa</taxon>
        <taxon>Ecdysozoa</taxon>
        <taxon>Nematoda</taxon>
        <taxon>Chromadorea</taxon>
        <taxon>Rhabditida</taxon>
        <taxon>Rhabditina</taxon>
        <taxon>Rhabditomorpha</taxon>
        <taxon>Strongyloidea</taxon>
        <taxon>Trichostrongylidae</taxon>
        <taxon>Trichostrongylus</taxon>
    </lineage>
</organism>
<dbReference type="EMBL" id="WIXE01022200">
    <property type="protein sequence ID" value="KAK5967713.1"/>
    <property type="molecule type" value="Genomic_DNA"/>
</dbReference>